<dbReference type="EMBL" id="JAHWGI010001258">
    <property type="protein sequence ID" value="KAK3926407.1"/>
    <property type="molecule type" value="Genomic_DNA"/>
</dbReference>
<reference evidence="1" key="1">
    <citation type="submission" date="2021-07" db="EMBL/GenBank/DDBJ databases">
        <authorList>
            <person name="Catto M.A."/>
            <person name="Jacobson A."/>
            <person name="Kennedy G."/>
            <person name="Labadie P."/>
            <person name="Hunt B.G."/>
            <person name="Srinivasan R."/>
        </authorList>
    </citation>
    <scope>NUCLEOTIDE SEQUENCE</scope>
    <source>
        <strain evidence="1">PL_HMW_Pooled</strain>
        <tissue evidence="1">Head</tissue>
    </source>
</reference>
<dbReference type="Proteomes" id="UP001219518">
    <property type="component" value="Unassembled WGS sequence"/>
</dbReference>
<dbReference type="PANTHER" id="PTHR35450">
    <property type="entry name" value="REVERSE TRANSCRIPTASE DOMAIN-CONTAINING PROTEIN"/>
    <property type="match status" value="1"/>
</dbReference>
<gene>
    <name evidence="1" type="ORF">KUF71_014624</name>
</gene>
<proteinExistence type="predicted"/>
<organism evidence="1 2">
    <name type="scientific">Frankliniella fusca</name>
    <dbReference type="NCBI Taxonomy" id="407009"/>
    <lineage>
        <taxon>Eukaryota</taxon>
        <taxon>Metazoa</taxon>
        <taxon>Ecdysozoa</taxon>
        <taxon>Arthropoda</taxon>
        <taxon>Hexapoda</taxon>
        <taxon>Insecta</taxon>
        <taxon>Pterygota</taxon>
        <taxon>Neoptera</taxon>
        <taxon>Paraneoptera</taxon>
        <taxon>Thysanoptera</taxon>
        <taxon>Terebrantia</taxon>
        <taxon>Thripoidea</taxon>
        <taxon>Thripidae</taxon>
        <taxon>Frankliniella</taxon>
    </lineage>
</organism>
<protein>
    <recommendedName>
        <fullName evidence="3">Reverse transcriptase</fullName>
    </recommendedName>
</protein>
<name>A0AAE1LQ91_9NEOP</name>
<evidence type="ECO:0000313" key="2">
    <source>
        <dbReference type="Proteomes" id="UP001219518"/>
    </source>
</evidence>
<evidence type="ECO:0008006" key="3">
    <source>
        <dbReference type="Google" id="ProtNLM"/>
    </source>
</evidence>
<sequence length="521" mass="59032">MGLEFNAAKCATLHIKTRKARKDTDTYIQGQRIPTLDHGEAYQHLGVPTGLYVEQTPEATFQKMIEDLQAVEASLLTPWQKLDAIRTFIIPQAQFTLLTANIKKSALDVLDKKVKLVAKSIFNLPRRASPEIVFIPTQQGGANLPPLSELADVGSLVRAFKMLSCPDPAVQTIAEASIRHSAAPVLQQREPTYDQLCAYLSGDATPNYSRASTIWSAARSAARRLVNKLPGPRWSWTDSKRWSLTVPNQLKNTIIDAGSRKELHHHLRRSIQQYHLEKLLTKPDQGKVFDVSSRNAESNHFLQYGRHTRFCDWRFVHRARLGVLPLRACIRVANIDRKCRVCGYPEETTAHVLCHCMRHSRASNNRHRSVIKHLVMAMQSTRNLRVEKTVPGVNSRDKPDLVIINTSSKQAVIIDVACPFENRYEALERKRIENVQKYLPLAEALQQQGFETVVDAVVVGSLGSWDPSNESSMALLGIPEKRRKTIKKLIISDVIRWSRDIYVEHVSRARQYKEDVVLPKL</sequence>
<reference evidence="1" key="2">
    <citation type="journal article" date="2023" name="BMC Genomics">
        <title>Pest status, molecular evolution, and epigenetic factors derived from the genome assembly of Frankliniella fusca, a thysanopteran phytovirus vector.</title>
        <authorList>
            <person name="Catto M.A."/>
            <person name="Labadie P.E."/>
            <person name="Jacobson A.L."/>
            <person name="Kennedy G.G."/>
            <person name="Srinivasan R."/>
            <person name="Hunt B.G."/>
        </authorList>
    </citation>
    <scope>NUCLEOTIDE SEQUENCE</scope>
    <source>
        <strain evidence="1">PL_HMW_Pooled</strain>
    </source>
</reference>
<accession>A0AAE1LQ91</accession>
<evidence type="ECO:0000313" key="1">
    <source>
        <dbReference type="EMBL" id="KAK3926407.1"/>
    </source>
</evidence>
<keyword evidence="2" id="KW-1185">Reference proteome</keyword>
<dbReference type="PANTHER" id="PTHR35450:SF2">
    <property type="entry name" value="REVERSE TRANSCRIPTASE DOMAIN-CONTAINING PROTEIN"/>
    <property type="match status" value="1"/>
</dbReference>
<comment type="caution">
    <text evidence="1">The sequence shown here is derived from an EMBL/GenBank/DDBJ whole genome shotgun (WGS) entry which is preliminary data.</text>
</comment>
<dbReference type="AlphaFoldDB" id="A0AAE1LQ91"/>